<evidence type="ECO:0000256" key="3">
    <source>
        <dbReference type="ARBA" id="ARBA00022691"/>
    </source>
</evidence>
<dbReference type="InterPro" id="IPR018117">
    <property type="entry name" value="C5_DNA_meth_AS"/>
</dbReference>
<dbReference type="GO" id="GO:0032259">
    <property type="term" value="P:methylation"/>
    <property type="evidence" value="ECO:0007669"/>
    <property type="project" value="UniProtKB-KW"/>
</dbReference>
<keyword evidence="2" id="KW-0808">Transferase</keyword>
<dbReference type="InterPro" id="IPR029063">
    <property type="entry name" value="SAM-dependent_MTases_sf"/>
</dbReference>
<proteinExistence type="predicted"/>
<reference evidence="4" key="1">
    <citation type="journal article" date="2015" name="Nature">
        <title>Complex archaea that bridge the gap between prokaryotes and eukaryotes.</title>
        <authorList>
            <person name="Spang A."/>
            <person name="Saw J.H."/>
            <person name="Jorgensen S.L."/>
            <person name="Zaremba-Niedzwiedzka K."/>
            <person name="Martijn J."/>
            <person name="Lind A.E."/>
            <person name="van Eijk R."/>
            <person name="Schleper C."/>
            <person name="Guy L."/>
            <person name="Ettema T.J."/>
        </authorList>
    </citation>
    <scope>NUCLEOTIDE SEQUENCE</scope>
</reference>
<dbReference type="PROSITE" id="PS00094">
    <property type="entry name" value="C5_MTASE_1"/>
    <property type="match status" value="1"/>
</dbReference>
<keyword evidence="1" id="KW-0489">Methyltransferase</keyword>
<dbReference type="SUPFAM" id="SSF53335">
    <property type="entry name" value="S-adenosyl-L-methionine-dependent methyltransferases"/>
    <property type="match status" value="1"/>
</dbReference>
<gene>
    <name evidence="4" type="ORF">LCGC14_2516920</name>
</gene>
<dbReference type="InterPro" id="IPR001525">
    <property type="entry name" value="C5_MeTfrase"/>
</dbReference>
<dbReference type="Gene3D" id="3.40.50.150">
    <property type="entry name" value="Vaccinia Virus protein VP39"/>
    <property type="match status" value="1"/>
</dbReference>
<evidence type="ECO:0000256" key="1">
    <source>
        <dbReference type="ARBA" id="ARBA00022603"/>
    </source>
</evidence>
<dbReference type="AlphaFoldDB" id="A0A0F9BKH8"/>
<protein>
    <recommendedName>
        <fullName evidence="5">DNA (cytosine-5-)-methyltransferase</fullName>
    </recommendedName>
</protein>
<name>A0A0F9BKH8_9ZZZZ</name>
<organism evidence="4">
    <name type="scientific">marine sediment metagenome</name>
    <dbReference type="NCBI Taxonomy" id="412755"/>
    <lineage>
        <taxon>unclassified sequences</taxon>
        <taxon>metagenomes</taxon>
        <taxon>ecological metagenomes</taxon>
    </lineage>
</organism>
<evidence type="ECO:0000256" key="2">
    <source>
        <dbReference type="ARBA" id="ARBA00022679"/>
    </source>
</evidence>
<comment type="caution">
    <text evidence="4">The sequence shown here is derived from an EMBL/GenBank/DDBJ whole genome shotgun (WGS) entry which is preliminary data.</text>
</comment>
<evidence type="ECO:0008006" key="5">
    <source>
        <dbReference type="Google" id="ProtNLM"/>
    </source>
</evidence>
<sequence>MNHTTHQEGGEMRVLELHSGTESFSKVAREKGHETFTVDFDKQFDPDLCADIREVTPDMIPFRPDVIWASPPCTCFSVASIGKHWHRDHSPKTEEAVAALTVLHRTIKLIREINPVYYFLENPRGKMRKLEIMNFAPRRVTVTYCQYGDTRMKPTDIWTNHLQWNPRPICKNGDPCHISAPRGSSTGTQGLDKINAARVPSKLCSEIIACCEMNHTTHQEGGVDDLRDM</sequence>
<evidence type="ECO:0000313" key="4">
    <source>
        <dbReference type="EMBL" id="KKL14312.1"/>
    </source>
</evidence>
<keyword evidence="3" id="KW-0949">S-adenosyl-L-methionine</keyword>
<dbReference type="EMBL" id="LAZR01040507">
    <property type="protein sequence ID" value="KKL14312.1"/>
    <property type="molecule type" value="Genomic_DNA"/>
</dbReference>
<dbReference type="GO" id="GO:0008168">
    <property type="term" value="F:methyltransferase activity"/>
    <property type="evidence" value="ECO:0007669"/>
    <property type="project" value="UniProtKB-KW"/>
</dbReference>
<accession>A0A0F9BKH8</accession>
<dbReference type="Pfam" id="PF00145">
    <property type="entry name" value="DNA_methylase"/>
    <property type="match status" value="1"/>
</dbReference>